<dbReference type="AlphaFoldDB" id="Q2IH30"/>
<dbReference type="OrthoDB" id="9805159at2"/>
<dbReference type="PANTHER" id="PTHR10357">
    <property type="entry name" value="ALPHA-AMYLASE FAMILY MEMBER"/>
    <property type="match status" value="1"/>
</dbReference>
<protein>
    <submittedName>
        <fullName evidence="4">Alpha amylase, catalytic region</fullName>
    </submittedName>
</protein>
<dbReference type="CDD" id="cd11316">
    <property type="entry name" value="AmyAc_bac2_AmyA"/>
    <property type="match status" value="1"/>
</dbReference>
<dbReference type="InterPro" id="IPR017853">
    <property type="entry name" value="GH"/>
</dbReference>
<dbReference type="KEGG" id="ade:Adeh_4127"/>
<comment type="similarity">
    <text evidence="1">Belongs to the glycosyl hydrolase 13 family.</text>
</comment>
<sequence>MTPSRRPAALLAVALAVALAALACAHAPAGPPAAGGARAASAPAAPWWKGAVFYEVFVRSFADSDGDGKGDLRGLTAKLDYLNDGDPATSTDLGVDALWLMPVFASPSYHGYDVTDYLKVNPDYGTEADLDRLVAEAHRRGVRVVLDLVLNHTSDQHPWFRESASSRTSPRRDWYVWRQDDPGWTQPWNPAQGTWYRRGGEWYYAVFWSGMPDLNYRNPAVREEAKRIAARWLAKGVDGFRLDAIRHLIETGPGAGQSGSAENHVFLREFAAAVWAAKPDAVLVGEVWSETDDIARYYGDGKDELQLLFDFPLAKAIVEGVDAGDGGFTAHVLREVAAAYPPGAVDAPFLTNHDQFRVATQLANDAGKLRLAAAILLTLPGAPFVYYGEELGMQNGPGREDEWKRTPMPWDRSEHGGFTTGDPWMPLAPGHESANVAAEAGDPASLLSRYRALVRARRASAALSRGDAVPLSTPGAALAYVRRAEGETVLVVHNMGAAPLELGGLEAPGAAAEAVFVDAGAVAVREAGGWRVVLPPRASGVWRVR</sequence>
<dbReference type="STRING" id="290397.Adeh_4127"/>
<gene>
    <name evidence="4" type="ordered locus">Adeh_4127</name>
</gene>
<keyword evidence="2" id="KW-0732">Signal</keyword>
<dbReference type="Proteomes" id="UP000001935">
    <property type="component" value="Chromosome"/>
</dbReference>
<evidence type="ECO:0000313" key="5">
    <source>
        <dbReference type="Proteomes" id="UP000001935"/>
    </source>
</evidence>
<evidence type="ECO:0000256" key="2">
    <source>
        <dbReference type="SAM" id="SignalP"/>
    </source>
</evidence>
<accession>Q2IH30</accession>
<dbReference type="SMART" id="SM00642">
    <property type="entry name" value="Aamy"/>
    <property type="match status" value="1"/>
</dbReference>
<evidence type="ECO:0000259" key="3">
    <source>
        <dbReference type="SMART" id="SM00642"/>
    </source>
</evidence>
<dbReference type="eggNOG" id="COG0366">
    <property type="taxonomic scope" value="Bacteria"/>
</dbReference>
<dbReference type="Pfam" id="PF00128">
    <property type="entry name" value="Alpha-amylase"/>
    <property type="match status" value="1"/>
</dbReference>
<dbReference type="GO" id="GO:0009313">
    <property type="term" value="P:oligosaccharide catabolic process"/>
    <property type="evidence" value="ECO:0007669"/>
    <property type="project" value="TreeGrafter"/>
</dbReference>
<dbReference type="InterPro" id="IPR045857">
    <property type="entry name" value="O16G_dom_2"/>
</dbReference>
<name>Q2IH30_ANADE</name>
<dbReference type="PANTHER" id="PTHR10357:SF179">
    <property type="entry name" value="NEUTRAL AND BASIC AMINO ACID TRANSPORT PROTEIN RBAT"/>
    <property type="match status" value="1"/>
</dbReference>
<dbReference type="Gene3D" id="3.90.400.10">
    <property type="entry name" value="Oligo-1,6-glucosidase, Domain 2"/>
    <property type="match status" value="1"/>
</dbReference>
<dbReference type="InterPro" id="IPR006047">
    <property type="entry name" value="GH13_cat_dom"/>
</dbReference>
<feature type="domain" description="Glycosyl hydrolase family 13 catalytic" evidence="3">
    <location>
        <begin position="55"/>
        <end position="457"/>
    </location>
</feature>
<dbReference type="EMBL" id="CP000251">
    <property type="protein sequence ID" value="ABC83891.1"/>
    <property type="molecule type" value="Genomic_DNA"/>
</dbReference>
<reference evidence="4 5" key="1">
    <citation type="submission" date="2006-01" db="EMBL/GenBank/DDBJ databases">
        <title>Complete sequence of Anaeromyxobacter dehalogenans 2CP-C.</title>
        <authorList>
            <consortium name="US DOE Joint Genome Institute"/>
            <person name="Copeland A."/>
            <person name="Lucas S."/>
            <person name="Lapidus A."/>
            <person name="Barry K."/>
            <person name="Detter J.C."/>
            <person name="Glavina T."/>
            <person name="Hammon N."/>
            <person name="Israni S."/>
            <person name="Pitluck S."/>
            <person name="Brettin T."/>
            <person name="Bruce D."/>
            <person name="Han C."/>
            <person name="Tapia R."/>
            <person name="Gilna P."/>
            <person name="Kiss H."/>
            <person name="Schmutz J."/>
            <person name="Larimer F."/>
            <person name="Land M."/>
            <person name="Kyrpides N."/>
            <person name="Anderson I."/>
            <person name="Sanford R.A."/>
            <person name="Ritalahti K.M."/>
            <person name="Thomas H.S."/>
            <person name="Kirby J.R."/>
            <person name="Zhulin I.B."/>
            <person name="Loeffler F.E."/>
            <person name="Richardson P."/>
        </authorList>
    </citation>
    <scope>NUCLEOTIDE SEQUENCE [LARGE SCALE GENOMIC DNA]</scope>
    <source>
        <strain evidence="4 5">2CP-C</strain>
    </source>
</reference>
<feature type="chain" id="PRO_5004209901" evidence="2">
    <location>
        <begin position="30"/>
        <end position="545"/>
    </location>
</feature>
<dbReference type="RefSeq" id="WP_011423173.1">
    <property type="nucleotide sequence ID" value="NC_007760.1"/>
</dbReference>
<dbReference type="Gene3D" id="3.20.20.80">
    <property type="entry name" value="Glycosidases"/>
    <property type="match status" value="1"/>
</dbReference>
<dbReference type="SUPFAM" id="SSF51011">
    <property type="entry name" value="Glycosyl hydrolase domain"/>
    <property type="match status" value="1"/>
</dbReference>
<evidence type="ECO:0000313" key="4">
    <source>
        <dbReference type="EMBL" id="ABC83891.1"/>
    </source>
</evidence>
<organism evidence="4 5">
    <name type="scientific">Anaeromyxobacter dehalogenans (strain 2CP-C)</name>
    <dbReference type="NCBI Taxonomy" id="290397"/>
    <lineage>
        <taxon>Bacteria</taxon>
        <taxon>Pseudomonadati</taxon>
        <taxon>Myxococcota</taxon>
        <taxon>Myxococcia</taxon>
        <taxon>Myxococcales</taxon>
        <taxon>Cystobacterineae</taxon>
        <taxon>Anaeromyxobacteraceae</taxon>
        <taxon>Anaeromyxobacter</taxon>
    </lineage>
</organism>
<proteinExistence type="inferred from homology"/>
<dbReference type="GO" id="GO:0004556">
    <property type="term" value="F:alpha-amylase activity"/>
    <property type="evidence" value="ECO:0007669"/>
    <property type="project" value="TreeGrafter"/>
</dbReference>
<evidence type="ECO:0000256" key="1">
    <source>
        <dbReference type="ARBA" id="ARBA00008061"/>
    </source>
</evidence>
<dbReference type="SUPFAM" id="SSF51445">
    <property type="entry name" value="(Trans)glycosidases"/>
    <property type="match status" value="1"/>
</dbReference>
<dbReference type="HOGENOM" id="CLU_006462_2_4_7"/>
<dbReference type="PROSITE" id="PS51257">
    <property type="entry name" value="PROKAR_LIPOPROTEIN"/>
    <property type="match status" value="1"/>
</dbReference>
<dbReference type="CAZy" id="GH13">
    <property type="family name" value="Glycoside Hydrolase Family 13"/>
</dbReference>
<feature type="signal peptide" evidence="2">
    <location>
        <begin position="1"/>
        <end position="29"/>
    </location>
</feature>